<sequence>MLILAVPCRERHNITHWLTIRLQLVVRDQMYHPLLPWPWFSLQLSTIDTDHYNQRKIFNELPCKMQKCGDHVVGLKQIDDEPAPGPRI</sequence>
<name>A0A0A9C610_ARUDO</name>
<reference evidence="1" key="1">
    <citation type="submission" date="2014-09" db="EMBL/GenBank/DDBJ databases">
        <authorList>
            <person name="Magalhaes I.L.F."/>
            <person name="Oliveira U."/>
            <person name="Santos F.R."/>
            <person name="Vidigal T.H.D.A."/>
            <person name="Brescovit A.D."/>
            <person name="Santos A.J."/>
        </authorList>
    </citation>
    <scope>NUCLEOTIDE SEQUENCE</scope>
    <source>
        <tissue evidence="1">Shoot tissue taken approximately 20 cm above the soil surface</tissue>
    </source>
</reference>
<protein>
    <submittedName>
        <fullName evidence="1">Uncharacterized protein</fullName>
    </submittedName>
</protein>
<reference evidence="1" key="2">
    <citation type="journal article" date="2015" name="Data Brief">
        <title>Shoot transcriptome of the giant reed, Arundo donax.</title>
        <authorList>
            <person name="Barrero R.A."/>
            <person name="Guerrero F.D."/>
            <person name="Moolhuijzen P."/>
            <person name="Goolsby J.A."/>
            <person name="Tidwell J."/>
            <person name="Bellgard S.E."/>
            <person name="Bellgard M.I."/>
        </authorList>
    </citation>
    <scope>NUCLEOTIDE SEQUENCE</scope>
    <source>
        <tissue evidence="1">Shoot tissue taken approximately 20 cm above the soil surface</tissue>
    </source>
</reference>
<dbReference type="EMBL" id="GBRH01227992">
    <property type="protein sequence ID" value="JAD69903.1"/>
    <property type="molecule type" value="Transcribed_RNA"/>
</dbReference>
<evidence type="ECO:0000313" key="1">
    <source>
        <dbReference type="EMBL" id="JAD69903.1"/>
    </source>
</evidence>
<organism evidence="1">
    <name type="scientific">Arundo donax</name>
    <name type="common">Giant reed</name>
    <name type="synonym">Donax arundinaceus</name>
    <dbReference type="NCBI Taxonomy" id="35708"/>
    <lineage>
        <taxon>Eukaryota</taxon>
        <taxon>Viridiplantae</taxon>
        <taxon>Streptophyta</taxon>
        <taxon>Embryophyta</taxon>
        <taxon>Tracheophyta</taxon>
        <taxon>Spermatophyta</taxon>
        <taxon>Magnoliopsida</taxon>
        <taxon>Liliopsida</taxon>
        <taxon>Poales</taxon>
        <taxon>Poaceae</taxon>
        <taxon>PACMAD clade</taxon>
        <taxon>Arundinoideae</taxon>
        <taxon>Arundineae</taxon>
        <taxon>Arundo</taxon>
    </lineage>
</organism>
<accession>A0A0A9C610</accession>
<proteinExistence type="predicted"/>
<dbReference type="AlphaFoldDB" id="A0A0A9C610"/>